<organism evidence="3 4">
    <name type="scientific">Symbiodinium natans</name>
    <dbReference type="NCBI Taxonomy" id="878477"/>
    <lineage>
        <taxon>Eukaryota</taxon>
        <taxon>Sar</taxon>
        <taxon>Alveolata</taxon>
        <taxon>Dinophyceae</taxon>
        <taxon>Suessiales</taxon>
        <taxon>Symbiodiniaceae</taxon>
        <taxon>Symbiodinium</taxon>
    </lineage>
</organism>
<dbReference type="OrthoDB" id="428658at2759"/>
<comment type="caution">
    <text evidence="3">The sequence shown here is derived from an EMBL/GenBank/DDBJ whole genome shotgun (WGS) entry which is preliminary data.</text>
</comment>
<dbReference type="PANTHER" id="PTHR21600:SF87">
    <property type="entry name" value="RNA PSEUDOURIDYLATE SYNTHASE DOMAIN-CONTAINING PROTEIN 1"/>
    <property type="match status" value="1"/>
</dbReference>
<evidence type="ECO:0000256" key="1">
    <source>
        <dbReference type="ARBA" id="ARBA00010876"/>
    </source>
</evidence>
<evidence type="ECO:0000313" key="3">
    <source>
        <dbReference type="EMBL" id="CAE7257402.1"/>
    </source>
</evidence>
<dbReference type="GO" id="GO:0009982">
    <property type="term" value="F:pseudouridine synthase activity"/>
    <property type="evidence" value="ECO:0007669"/>
    <property type="project" value="InterPro"/>
</dbReference>
<dbReference type="GO" id="GO:0000455">
    <property type="term" value="P:enzyme-directed rRNA pseudouridine synthesis"/>
    <property type="evidence" value="ECO:0007669"/>
    <property type="project" value="TreeGrafter"/>
</dbReference>
<proteinExistence type="inferred from homology"/>
<dbReference type="InterPro" id="IPR020103">
    <property type="entry name" value="PsdUridine_synth_cat_dom_sf"/>
</dbReference>
<keyword evidence="4" id="KW-1185">Reference proteome</keyword>
<evidence type="ECO:0000313" key="4">
    <source>
        <dbReference type="Proteomes" id="UP000604046"/>
    </source>
</evidence>
<sequence>MQEQMALRLVSASSLPQELVRCVLGVIWSCSLSQNLDPRFYNIASHALQQQGRALDARNRIRGRHGTGRRNQTGMELAGWAGRAGRAASAEAARGRFPSVVLDLPEKLLILKPAGWEVYDDSTDAFQLRQYLRHLFQFKVPILEDPDFNYGFLHRLDVPSSGLILAAKSFTAYYGLQAQLASGRLLRHYLAVCHGLQCTRRIEAPLSWLENAKLGGLSGSGLSLTRSGPGKPARTDFKLLRRAFSGPGSRGKMSALSRSSETSARSAFKFLRPFFRSLSLGQIEIGTGRRHQIRSHLSHVGAPVLGDAKYTSQETFDDFDDFGEGDYEGDEGHCKTRTALHRFRLCFQEELGWRNVTALPDPGFEDFLGPFLDTGLSGPERPSDLWDLLEPA</sequence>
<dbReference type="EMBL" id="CAJNDS010001391">
    <property type="protein sequence ID" value="CAE7257402.1"/>
    <property type="molecule type" value="Genomic_DNA"/>
</dbReference>
<dbReference type="PANTHER" id="PTHR21600">
    <property type="entry name" value="MITOCHONDRIAL RNA PSEUDOURIDINE SYNTHASE"/>
    <property type="match status" value="1"/>
</dbReference>
<dbReference type="Gene3D" id="3.30.2350.10">
    <property type="entry name" value="Pseudouridine synthase"/>
    <property type="match status" value="1"/>
</dbReference>
<gene>
    <name evidence="3" type="primary">rluD</name>
    <name evidence="3" type="ORF">SNAT2548_LOCUS13294</name>
</gene>
<feature type="domain" description="Pseudouridine synthase RsuA/RluA-like" evidence="2">
    <location>
        <begin position="111"/>
        <end position="299"/>
    </location>
</feature>
<dbReference type="SUPFAM" id="SSF55120">
    <property type="entry name" value="Pseudouridine synthase"/>
    <property type="match status" value="1"/>
</dbReference>
<dbReference type="GO" id="GO:0003723">
    <property type="term" value="F:RNA binding"/>
    <property type="evidence" value="ECO:0007669"/>
    <property type="project" value="InterPro"/>
</dbReference>
<dbReference type="CDD" id="cd02869">
    <property type="entry name" value="PseudoU_synth_RluA_like"/>
    <property type="match status" value="1"/>
</dbReference>
<dbReference type="Pfam" id="PF00849">
    <property type="entry name" value="PseudoU_synth_2"/>
    <property type="match status" value="1"/>
</dbReference>
<protein>
    <submittedName>
        <fullName evidence="3">RluD protein</fullName>
    </submittedName>
</protein>
<dbReference type="AlphaFoldDB" id="A0A812MFY7"/>
<name>A0A812MFY7_9DINO</name>
<evidence type="ECO:0000259" key="2">
    <source>
        <dbReference type="Pfam" id="PF00849"/>
    </source>
</evidence>
<comment type="similarity">
    <text evidence="1">Belongs to the pseudouridine synthase RluA family.</text>
</comment>
<dbReference type="InterPro" id="IPR006145">
    <property type="entry name" value="PsdUridine_synth_RsuA/RluA"/>
</dbReference>
<dbReference type="InterPro" id="IPR050188">
    <property type="entry name" value="RluA_PseudoU_synthase"/>
</dbReference>
<accession>A0A812MFY7</accession>
<reference evidence="3" key="1">
    <citation type="submission" date="2021-02" db="EMBL/GenBank/DDBJ databases">
        <authorList>
            <person name="Dougan E. K."/>
            <person name="Rhodes N."/>
            <person name="Thang M."/>
            <person name="Chan C."/>
        </authorList>
    </citation>
    <scope>NUCLEOTIDE SEQUENCE</scope>
</reference>
<dbReference type="Proteomes" id="UP000604046">
    <property type="component" value="Unassembled WGS sequence"/>
</dbReference>